<gene>
    <name evidence="1" type="ORF">TCON_1728</name>
</gene>
<dbReference type="Proteomes" id="UP001516464">
    <property type="component" value="Unassembled WGS sequence"/>
</dbReference>
<dbReference type="EMBL" id="SBIQ01000135">
    <property type="protein sequence ID" value="KAF7683065.1"/>
    <property type="molecule type" value="Genomic_DNA"/>
</dbReference>
<name>A0ABQ7HXZ8_9MICR</name>
<keyword evidence="2" id="KW-1185">Reference proteome</keyword>
<reference evidence="1 2" key="1">
    <citation type="submission" date="2019-01" db="EMBL/GenBank/DDBJ databases">
        <title>Genomes sequencing and comparative genomics of infectious freshwater microsporidia, Cucumispora dikerogammari and Thelohania contejeani.</title>
        <authorList>
            <person name="Cormier A."/>
            <person name="Giraud I."/>
            <person name="Wattier R."/>
            <person name="Teixeira M."/>
            <person name="Grandjean F."/>
            <person name="Rigaud T."/>
            <person name="Cordaux R."/>
        </authorList>
    </citation>
    <scope>NUCLEOTIDE SEQUENCE [LARGE SCALE GENOMIC DNA]</scope>
    <source>
        <strain evidence="1">T1</strain>
        <tissue evidence="1">Spores</tissue>
    </source>
</reference>
<sequence length="271" mass="31743">MPISYECWYWYDNNNMDDDNYYYLPIYDGKGFYLIIKNFFTYCRQVYKTLAIHKDFVGGICRLRQLPGLLLLGYDAENKMKGIVSFSFFTHDLPCSWVIPTSRSSFSEMVTNPGWRATTMLKPKIQPVMNLPFLNLSSSPMIIFNLPNSSLVVAYRWSSILFLLLQPIFVIPCSQLKFKILNGNWDPHQLINKSKNYIRDETTTLKTLGSHYIVQYFPKSHLNENIFSIAVYSSNIFKNTHQRQHHTFLPSDFMKSLVWGISLLHLSQERI</sequence>
<evidence type="ECO:0000313" key="2">
    <source>
        <dbReference type="Proteomes" id="UP001516464"/>
    </source>
</evidence>
<comment type="caution">
    <text evidence="1">The sequence shown here is derived from an EMBL/GenBank/DDBJ whole genome shotgun (WGS) entry which is preliminary data.</text>
</comment>
<evidence type="ECO:0000313" key="1">
    <source>
        <dbReference type="EMBL" id="KAF7683065.1"/>
    </source>
</evidence>
<organism evidence="1 2">
    <name type="scientific">Astathelohania contejeani</name>
    <dbReference type="NCBI Taxonomy" id="164912"/>
    <lineage>
        <taxon>Eukaryota</taxon>
        <taxon>Fungi</taxon>
        <taxon>Fungi incertae sedis</taxon>
        <taxon>Microsporidia</taxon>
        <taxon>Astathelohaniidae</taxon>
        <taxon>Astathelohania</taxon>
    </lineage>
</organism>
<protein>
    <submittedName>
        <fullName evidence="1">Uncharacterized protein</fullName>
    </submittedName>
</protein>
<proteinExistence type="predicted"/>
<accession>A0ABQ7HXZ8</accession>